<dbReference type="InterPro" id="IPR025711">
    <property type="entry name" value="PepSY"/>
</dbReference>
<accession>A0A3A1YCR5</accession>
<feature type="domain" description="PepSY" evidence="1">
    <location>
        <begin position="204"/>
        <end position="259"/>
    </location>
</feature>
<comment type="caution">
    <text evidence="2">The sequence shown here is derived from an EMBL/GenBank/DDBJ whole genome shotgun (WGS) entry which is preliminary data.</text>
</comment>
<name>A0A3A1YCR5_9FLAO</name>
<sequence>MFFNRKTKAHTLGLVHTFSKTFEKDKNKKHIFRKGATCNYMDYDNNKEYTQKWQWELMRKSKYIKLLILFFSLFLSSCKTMSYQEIQKISCDYEILIPKGERKIEIPFKGEKYYEINNDSIYRGINEYLHDPNIRFSVFTNYRKMGIKSYTQYHFDGNIFSKNFFYSSSNIDEGFQTLKIYYFDVDGNIVKKENNDNWNICAFQALAIAKKRIKEKKRGEWFLEKSIFKNEKCWQVSYYYKRKYKIFFVDKDTGEILKINKV</sequence>
<protein>
    <recommendedName>
        <fullName evidence="1">PepSY domain-containing protein</fullName>
    </recommendedName>
</protein>
<dbReference type="EMBL" id="NSDI01000013">
    <property type="protein sequence ID" value="RIY35331.1"/>
    <property type="molecule type" value="Genomic_DNA"/>
</dbReference>
<evidence type="ECO:0000313" key="3">
    <source>
        <dbReference type="Proteomes" id="UP000265497"/>
    </source>
</evidence>
<organism evidence="2 3">
    <name type="scientific">Capnocytophaga canis</name>
    <dbReference type="NCBI Taxonomy" id="1848903"/>
    <lineage>
        <taxon>Bacteria</taxon>
        <taxon>Pseudomonadati</taxon>
        <taxon>Bacteroidota</taxon>
        <taxon>Flavobacteriia</taxon>
        <taxon>Flavobacteriales</taxon>
        <taxon>Flavobacteriaceae</taxon>
        <taxon>Capnocytophaga</taxon>
    </lineage>
</organism>
<evidence type="ECO:0000313" key="2">
    <source>
        <dbReference type="EMBL" id="RIY35331.1"/>
    </source>
</evidence>
<proteinExistence type="predicted"/>
<dbReference type="Pfam" id="PF03413">
    <property type="entry name" value="PepSY"/>
    <property type="match status" value="1"/>
</dbReference>
<dbReference type="Proteomes" id="UP000265497">
    <property type="component" value="Unassembled WGS sequence"/>
</dbReference>
<dbReference type="AlphaFoldDB" id="A0A3A1YCR5"/>
<evidence type="ECO:0000259" key="1">
    <source>
        <dbReference type="Pfam" id="PF03413"/>
    </source>
</evidence>
<gene>
    <name evidence="2" type="ORF">CKY20_10730</name>
</gene>
<reference evidence="2 3" key="1">
    <citation type="submission" date="2017-08" db="EMBL/GenBank/DDBJ databases">
        <title>Capnocytophaga canis 17-158 assembly.</title>
        <authorList>
            <person name="Gulvik C.A."/>
        </authorList>
    </citation>
    <scope>NUCLEOTIDE SEQUENCE [LARGE SCALE GENOMIC DNA]</scope>
    <source>
        <strain evidence="2 3">17-158</strain>
    </source>
</reference>